<gene>
    <name evidence="6" type="ORF">ASTO00021_LOCUS6631</name>
</gene>
<feature type="repeat" description="WD" evidence="3">
    <location>
        <begin position="469"/>
        <end position="500"/>
    </location>
</feature>
<dbReference type="InterPro" id="IPR020472">
    <property type="entry name" value="WD40_PAC1"/>
</dbReference>
<dbReference type="PROSITE" id="PS00678">
    <property type="entry name" value="WD_REPEATS_1"/>
    <property type="match status" value="2"/>
</dbReference>
<dbReference type="CDD" id="cd00200">
    <property type="entry name" value="WD40"/>
    <property type="match status" value="1"/>
</dbReference>
<dbReference type="GO" id="GO:1990234">
    <property type="term" value="C:transferase complex"/>
    <property type="evidence" value="ECO:0007669"/>
    <property type="project" value="UniProtKB-ARBA"/>
</dbReference>
<proteinExistence type="predicted"/>
<dbReference type="SMART" id="SM00320">
    <property type="entry name" value="WD40"/>
    <property type="match status" value="10"/>
</dbReference>
<dbReference type="InterPro" id="IPR001680">
    <property type="entry name" value="WD40_rpt"/>
</dbReference>
<dbReference type="PROSITE" id="PS50294">
    <property type="entry name" value="WD_REPEATS_REGION"/>
    <property type="match status" value="5"/>
</dbReference>
<dbReference type="AlphaFoldDB" id="A0A7S3PGX0"/>
<dbReference type="PROSITE" id="PS50082">
    <property type="entry name" value="WD_REPEATS_2"/>
    <property type="match status" value="7"/>
</dbReference>
<dbReference type="InterPro" id="IPR011047">
    <property type="entry name" value="Quinoprotein_ADH-like_sf"/>
</dbReference>
<dbReference type="Gene3D" id="2.130.10.10">
    <property type="entry name" value="YVTN repeat-like/Quinoprotein amine dehydrogenase"/>
    <property type="match status" value="3"/>
</dbReference>
<dbReference type="PRINTS" id="PR00320">
    <property type="entry name" value="GPROTEINBRPT"/>
</dbReference>
<feature type="repeat" description="WD" evidence="3">
    <location>
        <begin position="611"/>
        <end position="645"/>
    </location>
</feature>
<accession>A0A7S3PGX0</accession>
<dbReference type="Pfam" id="PF24883">
    <property type="entry name" value="NPHP3_N"/>
    <property type="match status" value="1"/>
</dbReference>
<evidence type="ECO:0000256" key="4">
    <source>
        <dbReference type="SAM" id="MobiDB-lite"/>
    </source>
</evidence>
<organism evidence="6">
    <name type="scientific">Aplanochytrium stocchinoi</name>
    <dbReference type="NCBI Taxonomy" id="215587"/>
    <lineage>
        <taxon>Eukaryota</taxon>
        <taxon>Sar</taxon>
        <taxon>Stramenopiles</taxon>
        <taxon>Bigyra</taxon>
        <taxon>Labyrinthulomycetes</taxon>
        <taxon>Thraustochytrida</taxon>
        <taxon>Thraustochytriidae</taxon>
        <taxon>Aplanochytrium</taxon>
    </lineage>
</organism>
<name>A0A7S3PGX0_9STRA</name>
<keyword evidence="1 3" id="KW-0853">WD repeat</keyword>
<feature type="repeat" description="WD" evidence="3">
    <location>
        <begin position="648"/>
        <end position="692"/>
    </location>
</feature>
<dbReference type="InterPro" id="IPR019775">
    <property type="entry name" value="WD40_repeat_CS"/>
</dbReference>
<dbReference type="InterPro" id="IPR056884">
    <property type="entry name" value="NPHP3-like_N"/>
</dbReference>
<evidence type="ECO:0000256" key="3">
    <source>
        <dbReference type="PROSITE-ProRule" id="PRU00221"/>
    </source>
</evidence>
<feature type="repeat" description="WD" evidence="3">
    <location>
        <begin position="511"/>
        <end position="552"/>
    </location>
</feature>
<sequence length="1040" mass="116408">MIYVSSTCDVWSNIMFCRIRSFKLPKIWKDDGKMINVIQDWNLEKVVSTFIQKPLKAVRNSDVPNRLVIVLDAIDECDSKNSSVLQEWLRTVPKTLPSWLHVLVTSRPPTTPFWEHKRALRKDMHIVNMSVDEPGNVDDIDLMVDSKLAQYFEKNSTADITTRIMVKNQLITRAQGLLYNLSFLETVLYSNPQVDANIKSAPVSDILSAQDDVPVNYERSFRRISKRLLDPVSFINIFSPLIVAQEALPQSLLQKCSCELAETRTNVTEFHRFMDIHAAGVLYIVNGNVRMIHPSMSEWLIDYMQTENHVDGALIGHRRLGEACLSEIQNRRYSPYTCRHTILHLCKASRYDEVKRLITTDFAFLLNAVKNNFDIVTELELYFIPFVESLDRATMLVIGVLRLGKPAIEHDFRELASQLIGRVPPQEKESGTLSPLLASAELFLIGNRKGWLPVFPTLELADIPLIRVLEEHDDVVTAVCVSPDNEIIATGCADKYVRLYTSIDGALLHVFDKHNWPVNDVAFSKSGKFLSSVSTGGELILWNLRIPEQSKVLEDQHEGPILCVAFTPKRMDRKTYLATGGADGFIKIWNMRTSSSKKKVFANGNPSRAGVTCVAFNHDGTHVVAGLETGDVRIWNFENESASVREILHPHGDVVTSIAFSTNLNDAKTFLSSSLDGFVHLWNIESEQKLKTFNSSNPILDACFSYNGNQILTAVGDVIEVWSNRAAERHWSRTRIVKGHSDEVQSIDVLKNKFLSASADGTVRIWQIANEDVAADASPLPEPLTETQEGYHSDESDASDDDEAFFLNTSLLNKGLAKKAKAVPDKSTQDQGKGNNINRIIVEHKDWIVNVAVSPDGRYAATASKDGTVGLWNVKTGMHVRFLPANSVSIIHFSPDGKFLAASGTKLMIWNVQTGELDTEVAGHSQKADSLVFSEDGQLIKSIDVLGNLVVWSRENRKILDESTLTESLIESIEWKMQKDLPLNVRAAHVGPPEIPEYENKDFVGFTLDSHVNIKTVLAPSGLEAIVCQGSKIHFLYMQS</sequence>
<feature type="repeat" description="WD" evidence="3">
    <location>
        <begin position="737"/>
        <end position="776"/>
    </location>
</feature>
<feature type="repeat" description="WD" evidence="3">
    <location>
        <begin position="841"/>
        <end position="882"/>
    </location>
</feature>
<feature type="region of interest" description="Disordered" evidence="4">
    <location>
        <begin position="776"/>
        <end position="798"/>
    </location>
</feature>
<evidence type="ECO:0000256" key="2">
    <source>
        <dbReference type="ARBA" id="ARBA00022737"/>
    </source>
</evidence>
<dbReference type="InterPro" id="IPR036322">
    <property type="entry name" value="WD40_repeat_dom_sf"/>
</dbReference>
<dbReference type="PANTHER" id="PTHR22847">
    <property type="entry name" value="WD40 REPEAT PROTEIN"/>
    <property type="match status" value="1"/>
</dbReference>
<dbReference type="SUPFAM" id="SSF50978">
    <property type="entry name" value="WD40 repeat-like"/>
    <property type="match status" value="1"/>
</dbReference>
<feature type="repeat" description="WD" evidence="3">
    <location>
        <begin position="554"/>
        <end position="599"/>
    </location>
</feature>
<dbReference type="SUPFAM" id="SSF50998">
    <property type="entry name" value="Quinoprotein alcohol dehydrogenase-like"/>
    <property type="match status" value="1"/>
</dbReference>
<protein>
    <recommendedName>
        <fullName evidence="5">Nephrocystin 3-like N-terminal domain-containing protein</fullName>
    </recommendedName>
</protein>
<dbReference type="InterPro" id="IPR015943">
    <property type="entry name" value="WD40/YVTN_repeat-like_dom_sf"/>
</dbReference>
<dbReference type="Pfam" id="PF00400">
    <property type="entry name" value="WD40"/>
    <property type="match status" value="8"/>
</dbReference>
<reference evidence="6" key="1">
    <citation type="submission" date="2021-01" db="EMBL/GenBank/DDBJ databases">
        <authorList>
            <person name="Corre E."/>
            <person name="Pelletier E."/>
            <person name="Niang G."/>
            <person name="Scheremetjew M."/>
            <person name="Finn R."/>
            <person name="Kale V."/>
            <person name="Holt S."/>
            <person name="Cochrane G."/>
            <person name="Meng A."/>
            <person name="Brown T."/>
            <person name="Cohen L."/>
        </authorList>
    </citation>
    <scope>NUCLEOTIDE SEQUENCE</scope>
    <source>
        <strain evidence="6">GSBS06</strain>
    </source>
</reference>
<dbReference type="EMBL" id="HBIN01008913">
    <property type="protein sequence ID" value="CAE0436366.1"/>
    <property type="molecule type" value="Transcribed_RNA"/>
</dbReference>
<feature type="domain" description="Nephrocystin 3-like N-terminal" evidence="5">
    <location>
        <begin position="53"/>
        <end position="107"/>
    </location>
</feature>
<evidence type="ECO:0000259" key="5">
    <source>
        <dbReference type="Pfam" id="PF24883"/>
    </source>
</evidence>
<dbReference type="PANTHER" id="PTHR22847:SF637">
    <property type="entry name" value="WD REPEAT DOMAIN 5B"/>
    <property type="match status" value="1"/>
</dbReference>
<evidence type="ECO:0000313" key="6">
    <source>
        <dbReference type="EMBL" id="CAE0436366.1"/>
    </source>
</evidence>
<evidence type="ECO:0000256" key="1">
    <source>
        <dbReference type="ARBA" id="ARBA00022574"/>
    </source>
</evidence>
<keyword evidence="2" id="KW-0677">Repeat</keyword>